<reference evidence="2" key="1">
    <citation type="submission" date="2020-08" db="EMBL/GenBank/DDBJ databases">
        <title>Multicomponent nature underlies the extraordinary mechanical properties of spider dragline silk.</title>
        <authorList>
            <person name="Kono N."/>
            <person name="Nakamura H."/>
            <person name="Mori M."/>
            <person name="Yoshida Y."/>
            <person name="Ohtoshi R."/>
            <person name="Malay A.D."/>
            <person name="Moran D.A.P."/>
            <person name="Tomita M."/>
            <person name="Numata K."/>
            <person name="Arakawa K."/>
        </authorList>
    </citation>
    <scope>NUCLEOTIDE SEQUENCE</scope>
</reference>
<feature type="compositionally biased region" description="Polar residues" evidence="1">
    <location>
        <begin position="18"/>
        <end position="33"/>
    </location>
</feature>
<feature type="region of interest" description="Disordered" evidence="1">
    <location>
        <begin position="1"/>
        <end position="33"/>
    </location>
</feature>
<feature type="region of interest" description="Disordered" evidence="1">
    <location>
        <begin position="69"/>
        <end position="94"/>
    </location>
</feature>
<comment type="caution">
    <text evidence="2">The sequence shown here is derived from an EMBL/GenBank/DDBJ whole genome shotgun (WGS) entry which is preliminary data.</text>
</comment>
<name>A0A8X6MCD4_9ARAC</name>
<dbReference type="AlphaFoldDB" id="A0A8X6MCD4"/>
<organism evidence="2 3">
    <name type="scientific">Trichonephila inaurata madagascariensis</name>
    <dbReference type="NCBI Taxonomy" id="2747483"/>
    <lineage>
        <taxon>Eukaryota</taxon>
        <taxon>Metazoa</taxon>
        <taxon>Ecdysozoa</taxon>
        <taxon>Arthropoda</taxon>
        <taxon>Chelicerata</taxon>
        <taxon>Arachnida</taxon>
        <taxon>Araneae</taxon>
        <taxon>Araneomorphae</taxon>
        <taxon>Entelegynae</taxon>
        <taxon>Araneoidea</taxon>
        <taxon>Nephilidae</taxon>
        <taxon>Trichonephila</taxon>
        <taxon>Trichonephila inaurata</taxon>
    </lineage>
</organism>
<evidence type="ECO:0000313" key="3">
    <source>
        <dbReference type="Proteomes" id="UP000886998"/>
    </source>
</evidence>
<dbReference type="Proteomes" id="UP000886998">
    <property type="component" value="Unassembled WGS sequence"/>
</dbReference>
<proteinExistence type="predicted"/>
<feature type="compositionally biased region" description="Polar residues" evidence="1">
    <location>
        <begin position="72"/>
        <end position="86"/>
    </location>
</feature>
<sequence length="94" mass="10402">MALNLDLKSDNGMDLSLPSPNNTSQSETPQKTNCERLQTLTTDIKKFAIIIENFKSIINALRLNGITDERNPTLTARQLPKSSSLRRATPTCGK</sequence>
<protein>
    <submittedName>
        <fullName evidence="2">Uncharacterized protein</fullName>
    </submittedName>
</protein>
<gene>
    <name evidence="2" type="ORF">TNIN_193491</name>
</gene>
<dbReference type="EMBL" id="BMAV01025401">
    <property type="protein sequence ID" value="GFS41251.1"/>
    <property type="molecule type" value="Genomic_DNA"/>
</dbReference>
<evidence type="ECO:0000256" key="1">
    <source>
        <dbReference type="SAM" id="MobiDB-lite"/>
    </source>
</evidence>
<evidence type="ECO:0000313" key="2">
    <source>
        <dbReference type="EMBL" id="GFS41251.1"/>
    </source>
</evidence>
<accession>A0A8X6MCD4</accession>
<keyword evidence="3" id="KW-1185">Reference proteome</keyword>